<feature type="transmembrane region" description="Helical" evidence="3">
    <location>
        <begin position="30"/>
        <end position="50"/>
    </location>
</feature>
<feature type="region of interest" description="Disordered" evidence="2">
    <location>
        <begin position="1"/>
        <end position="21"/>
    </location>
</feature>
<proteinExistence type="predicted"/>
<evidence type="ECO:0000256" key="1">
    <source>
        <dbReference type="ARBA" id="ARBA00022729"/>
    </source>
</evidence>
<feature type="domain" description="DUF4352" evidence="4">
    <location>
        <begin position="77"/>
        <end position="198"/>
    </location>
</feature>
<comment type="caution">
    <text evidence="5">The sequence shown here is derived from an EMBL/GenBank/DDBJ whole genome shotgun (WGS) entry which is preliminary data.</text>
</comment>
<gene>
    <name evidence="5" type="ORF">ABEU19_000099</name>
</gene>
<organism evidence="5 6">
    <name type="scientific">Prescottella soli</name>
    <dbReference type="NCBI Taxonomy" id="1543852"/>
    <lineage>
        <taxon>Bacteria</taxon>
        <taxon>Bacillati</taxon>
        <taxon>Actinomycetota</taxon>
        <taxon>Actinomycetes</taxon>
        <taxon>Mycobacteriales</taxon>
        <taxon>Nocardiaceae</taxon>
        <taxon>Prescottella</taxon>
    </lineage>
</organism>
<evidence type="ECO:0000259" key="4">
    <source>
        <dbReference type="Pfam" id="PF11611"/>
    </source>
</evidence>
<dbReference type="EMBL" id="JBDLNU010000001">
    <property type="protein sequence ID" value="MFM1726661.1"/>
    <property type="molecule type" value="Genomic_DNA"/>
</dbReference>
<dbReference type="Gene3D" id="2.60.40.1240">
    <property type="match status" value="1"/>
</dbReference>
<dbReference type="InterPro" id="IPR029051">
    <property type="entry name" value="DUF4352"/>
</dbReference>
<sequence length="204" mass="21279">MSTPQQPAPPQPQPQPQPPAQKNWFARHKILTGLGAVIVAIVAITAVSGGSGDKPSDAARAAGATTGTAESPTDARIGTPVRDGKFEFVVNGVEAGVPSVGVNEYLTEKAQGQFVLVRMTVRNIGDRAQSFTTSAQKLVDAQDRQYSVDSMATITLDQGVAFEQVNPGNSVEATIVFDVPPGTVPAVLEVHDSVFSGGESILLQ</sequence>
<evidence type="ECO:0000313" key="6">
    <source>
        <dbReference type="Proteomes" id="UP001629744"/>
    </source>
</evidence>
<evidence type="ECO:0000256" key="3">
    <source>
        <dbReference type="SAM" id="Phobius"/>
    </source>
</evidence>
<dbReference type="InterPro" id="IPR029050">
    <property type="entry name" value="Immunoprotect_excell_Ig-like"/>
</dbReference>
<accession>A0ABW9FM61</accession>
<evidence type="ECO:0000313" key="5">
    <source>
        <dbReference type="EMBL" id="MFM1726661.1"/>
    </source>
</evidence>
<protein>
    <submittedName>
        <fullName evidence="5">DUF4352 domain-containing protein</fullName>
    </submittedName>
</protein>
<feature type="region of interest" description="Disordered" evidence="2">
    <location>
        <begin position="50"/>
        <end position="78"/>
    </location>
</feature>
<dbReference type="Pfam" id="PF11611">
    <property type="entry name" value="DUF4352"/>
    <property type="match status" value="1"/>
</dbReference>
<keyword evidence="3" id="KW-0472">Membrane</keyword>
<feature type="compositionally biased region" description="Low complexity" evidence="2">
    <location>
        <begin position="58"/>
        <end position="69"/>
    </location>
</feature>
<dbReference type="RefSeq" id="WP_348610035.1">
    <property type="nucleotide sequence ID" value="NZ_CP157276.1"/>
</dbReference>
<reference evidence="5 6" key="1">
    <citation type="submission" date="2023-11" db="EMBL/GenBank/DDBJ databases">
        <authorList>
            <person name="Val-Calvo J."/>
            <person name="Scortti M."/>
            <person name="Vazquez-Boland J."/>
        </authorList>
    </citation>
    <scope>NUCLEOTIDE SEQUENCE [LARGE SCALE GENOMIC DNA]</scope>
    <source>
        <strain evidence="5 6">DSM 46662</strain>
    </source>
</reference>
<keyword evidence="3" id="KW-1133">Transmembrane helix</keyword>
<dbReference type="Proteomes" id="UP001629744">
    <property type="component" value="Unassembled WGS sequence"/>
</dbReference>
<name>A0ABW9FM61_9NOCA</name>
<evidence type="ECO:0000256" key="2">
    <source>
        <dbReference type="SAM" id="MobiDB-lite"/>
    </source>
</evidence>
<keyword evidence="6" id="KW-1185">Reference proteome</keyword>
<feature type="compositionally biased region" description="Pro residues" evidence="2">
    <location>
        <begin position="1"/>
        <end position="19"/>
    </location>
</feature>
<keyword evidence="3" id="KW-0812">Transmembrane</keyword>
<keyword evidence="1" id="KW-0732">Signal</keyword>